<dbReference type="Proteomes" id="UP000317496">
    <property type="component" value="Chromosome"/>
</dbReference>
<sequence length="122" mass="13840">MSDNRIKSYGEFWPFYLREHAKPVTRVWHYFGTTLALFSLTALIVTGDWPWLLGALLIGYGPAWIGHFFVEKNKPASFKYPLWSFISDFRMYFSFLSGRLGGELERAGVPAGMGHNSQANAG</sequence>
<evidence type="ECO:0000313" key="2">
    <source>
        <dbReference type="EMBL" id="QDO96084.1"/>
    </source>
</evidence>
<gene>
    <name evidence="2" type="ORF">FNB15_01775</name>
</gene>
<organism evidence="2 3">
    <name type="scientific">Ferrovibrio terrae</name>
    <dbReference type="NCBI Taxonomy" id="2594003"/>
    <lineage>
        <taxon>Bacteria</taxon>
        <taxon>Pseudomonadati</taxon>
        <taxon>Pseudomonadota</taxon>
        <taxon>Alphaproteobacteria</taxon>
        <taxon>Rhodospirillales</taxon>
        <taxon>Rhodospirillaceae</taxon>
        <taxon>Ferrovibrio</taxon>
    </lineage>
</organism>
<dbReference type="OrthoDB" id="7356072at2"/>
<evidence type="ECO:0000313" key="3">
    <source>
        <dbReference type="Proteomes" id="UP000317496"/>
    </source>
</evidence>
<name>A0A516GX35_9PROT</name>
<protein>
    <submittedName>
        <fullName evidence="2">DUF962 domain-containing protein</fullName>
    </submittedName>
</protein>
<dbReference type="RefSeq" id="WP_144067065.1">
    <property type="nucleotide sequence ID" value="NZ_CP041636.1"/>
</dbReference>
<reference evidence="2 3" key="1">
    <citation type="submission" date="2019-07" db="EMBL/GenBank/DDBJ databases">
        <title>Genome sequencing for Ferrovibrio sp. K5.</title>
        <authorList>
            <person name="Park S.-J."/>
        </authorList>
    </citation>
    <scope>NUCLEOTIDE SEQUENCE [LARGE SCALE GENOMIC DNA]</scope>
    <source>
        <strain evidence="2 3">K5</strain>
    </source>
</reference>
<keyword evidence="1" id="KW-0472">Membrane</keyword>
<proteinExistence type="predicted"/>
<accession>A0A516GX35</accession>
<dbReference type="PANTHER" id="PTHR34205">
    <property type="entry name" value="TRANSMEMBRANE PROTEIN"/>
    <property type="match status" value="1"/>
</dbReference>
<dbReference type="InterPro" id="IPR009305">
    <property type="entry name" value="Mpo1-like"/>
</dbReference>
<feature type="transmembrane region" description="Helical" evidence="1">
    <location>
        <begin position="27"/>
        <end position="45"/>
    </location>
</feature>
<keyword evidence="1" id="KW-1133">Transmembrane helix</keyword>
<dbReference type="EMBL" id="CP041636">
    <property type="protein sequence ID" value="QDO96084.1"/>
    <property type="molecule type" value="Genomic_DNA"/>
</dbReference>
<keyword evidence="3" id="KW-1185">Reference proteome</keyword>
<dbReference type="Pfam" id="PF06127">
    <property type="entry name" value="Mpo1-like"/>
    <property type="match status" value="1"/>
</dbReference>
<evidence type="ECO:0000256" key="1">
    <source>
        <dbReference type="SAM" id="Phobius"/>
    </source>
</evidence>
<dbReference type="PANTHER" id="PTHR34205:SF2">
    <property type="entry name" value="DUF962 DOMAIN-CONTAINING PROTEIN"/>
    <property type="match status" value="1"/>
</dbReference>
<dbReference type="AlphaFoldDB" id="A0A516GX35"/>
<keyword evidence="1" id="KW-0812">Transmembrane</keyword>
<dbReference type="KEGG" id="fer:FNB15_01775"/>
<feature type="transmembrane region" description="Helical" evidence="1">
    <location>
        <begin position="51"/>
        <end position="70"/>
    </location>
</feature>